<dbReference type="Gene3D" id="1.20.1280.50">
    <property type="match status" value="1"/>
</dbReference>
<dbReference type="Pfam" id="PF12937">
    <property type="entry name" value="F-box-like"/>
    <property type="match status" value="1"/>
</dbReference>
<organism evidence="2 3">
    <name type="scientific">Eragrostis curvula</name>
    <name type="common">weeping love grass</name>
    <dbReference type="NCBI Taxonomy" id="38414"/>
    <lineage>
        <taxon>Eukaryota</taxon>
        <taxon>Viridiplantae</taxon>
        <taxon>Streptophyta</taxon>
        <taxon>Embryophyta</taxon>
        <taxon>Tracheophyta</taxon>
        <taxon>Spermatophyta</taxon>
        <taxon>Magnoliopsida</taxon>
        <taxon>Liliopsida</taxon>
        <taxon>Poales</taxon>
        <taxon>Poaceae</taxon>
        <taxon>PACMAD clade</taxon>
        <taxon>Chloridoideae</taxon>
        <taxon>Eragrostideae</taxon>
        <taxon>Eragrostidinae</taxon>
        <taxon>Eragrostis</taxon>
    </lineage>
</organism>
<dbReference type="PANTHER" id="PTHR35828">
    <property type="entry name" value="OS08G0203800 PROTEIN-RELATED"/>
    <property type="match status" value="1"/>
</dbReference>
<sequence>MSRTTEARGRRQHHPTTPSLPLDIVLEIAACSDPATLIRCAATCRDVRRRVADEAFHPRLRLRRTDRFVLVDKHTTSADAIQLRKFTKGSVLLAYRDGLLLLRDQAKELRVCDPATGRSQILPAEPTFPGTTQFKPHPTNYVLLVGDSEDVTGTVVGGRPFQMLNVNLELSQRRRCLQLHAFSSEHNTWGRYTEIRTPNLQGSYLR</sequence>
<evidence type="ECO:0000313" key="2">
    <source>
        <dbReference type="EMBL" id="TVU39283.1"/>
    </source>
</evidence>
<reference evidence="2 3" key="1">
    <citation type="journal article" date="2019" name="Sci. Rep.">
        <title>A high-quality genome of Eragrostis curvula grass provides insights into Poaceae evolution and supports new strategies to enhance forage quality.</title>
        <authorList>
            <person name="Carballo J."/>
            <person name="Santos B.A.C.M."/>
            <person name="Zappacosta D."/>
            <person name="Garbus I."/>
            <person name="Selva J.P."/>
            <person name="Gallo C.A."/>
            <person name="Diaz A."/>
            <person name="Albertini E."/>
            <person name="Caccamo M."/>
            <person name="Echenique V."/>
        </authorList>
    </citation>
    <scope>NUCLEOTIDE SEQUENCE [LARGE SCALE GENOMIC DNA]</scope>
    <source>
        <strain evidence="3">cv. Victoria</strain>
        <tissue evidence="2">Leaf</tissue>
    </source>
</reference>
<dbReference type="OrthoDB" id="620691at2759"/>
<dbReference type="InterPro" id="IPR036047">
    <property type="entry name" value="F-box-like_dom_sf"/>
</dbReference>
<dbReference type="CDD" id="cd09917">
    <property type="entry name" value="F-box_SF"/>
    <property type="match status" value="1"/>
</dbReference>
<gene>
    <name evidence="2" type="ORF">EJB05_12694</name>
</gene>
<comment type="caution">
    <text evidence="2">The sequence shown here is derived from an EMBL/GenBank/DDBJ whole genome shotgun (WGS) entry which is preliminary data.</text>
</comment>
<name>A0A5J9VU55_9POAL</name>
<proteinExistence type="predicted"/>
<dbReference type="EMBL" id="RWGY01000007">
    <property type="protein sequence ID" value="TVU39283.1"/>
    <property type="molecule type" value="Genomic_DNA"/>
</dbReference>
<evidence type="ECO:0000259" key="1">
    <source>
        <dbReference type="Pfam" id="PF12937"/>
    </source>
</evidence>
<keyword evidence="3" id="KW-1185">Reference proteome</keyword>
<dbReference type="SUPFAM" id="SSF81383">
    <property type="entry name" value="F-box domain"/>
    <property type="match status" value="1"/>
</dbReference>
<dbReference type="PANTHER" id="PTHR35828:SF23">
    <property type="entry name" value="F-BOX DOMAIN-CONTAINING PROTEIN"/>
    <property type="match status" value="1"/>
</dbReference>
<accession>A0A5J9VU55</accession>
<dbReference type="Proteomes" id="UP000324897">
    <property type="component" value="Chromosome 4"/>
</dbReference>
<dbReference type="AlphaFoldDB" id="A0A5J9VU55"/>
<evidence type="ECO:0000313" key="3">
    <source>
        <dbReference type="Proteomes" id="UP000324897"/>
    </source>
</evidence>
<feature type="non-terminal residue" evidence="2">
    <location>
        <position position="1"/>
    </location>
</feature>
<dbReference type="InterPro" id="IPR001810">
    <property type="entry name" value="F-box_dom"/>
</dbReference>
<feature type="domain" description="F-box" evidence="1">
    <location>
        <begin position="18"/>
        <end position="60"/>
    </location>
</feature>
<protein>
    <recommendedName>
        <fullName evidence="1">F-box domain-containing protein</fullName>
    </recommendedName>
</protein>
<dbReference type="Gramene" id="TVU39283">
    <property type="protein sequence ID" value="TVU39283"/>
    <property type="gene ID" value="EJB05_12694"/>
</dbReference>